<dbReference type="InterPro" id="IPR007627">
    <property type="entry name" value="RNA_pol_sigma70_r2"/>
</dbReference>
<evidence type="ECO:0000313" key="7">
    <source>
        <dbReference type="EMBL" id="OZS77032.1"/>
    </source>
</evidence>
<dbReference type="InterPro" id="IPR039425">
    <property type="entry name" value="RNA_pol_sigma-70-like"/>
</dbReference>
<dbReference type="Pfam" id="PF04542">
    <property type="entry name" value="Sigma70_r2"/>
    <property type="match status" value="1"/>
</dbReference>
<dbReference type="InterPro" id="IPR013325">
    <property type="entry name" value="RNA_pol_sigma_r2"/>
</dbReference>
<evidence type="ECO:0000256" key="3">
    <source>
        <dbReference type="ARBA" id="ARBA00023082"/>
    </source>
</evidence>
<keyword evidence="8" id="KW-1185">Reference proteome</keyword>
<dbReference type="SUPFAM" id="SSF88659">
    <property type="entry name" value="Sigma3 and sigma4 domains of RNA polymerase sigma factors"/>
    <property type="match status" value="1"/>
</dbReference>
<dbReference type="Proteomes" id="UP000217065">
    <property type="component" value="Unassembled WGS sequence"/>
</dbReference>
<dbReference type="InterPro" id="IPR013324">
    <property type="entry name" value="RNA_pol_sigma_r3/r4-like"/>
</dbReference>
<evidence type="ECO:0000313" key="8">
    <source>
        <dbReference type="Proteomes" id="UP000217065"/>
    </source>
</evidence>
<evidence type="ECO:0000256" key="4">
    <source>
        <dbReference type="ARBA" id="ARBA00023163"/>
    </source>
</evidence>
<dbReference type="RefSeq" id="WP_094944409.1">
    <property type="nucleotide sequence ID" value="NZ_NOKQ01000310.1"/>
</dbReference>
<dbReference type="NCBIfam" id="TIGR02937">
    <property type="entry name" value="sigma70-ECF"/>
    <property type="match status" value="1"/>
</dbReference>
<organism evidence="7 8">
    <name type="scientific">Tetzosporium hominis</name>
    <dbReference type="NCBI Taxonomy" id="2020506"/>
    <lineage>
        <taxon>Bacteria</taxon>
        <taxon>Bacillati</taxon>
        <taxon>Bacillota</taxon>
        <taxon>Bacilli</taxon>
        <taxon>Bacillales</taxon>
        <taxon>Caryophanaceae</taxon>
        <taxon>Tetzosporium</taxon>
    </lineage>
</organism>
<dbReference type="Gene3D" id="1.10.1740.10">
    <property type="match status" value="1"/>
</dbReference>
<dbReference type="CDD" id="cd06171">
    <property type="entry name" value="Sigma70_r4"/>
    <property type="match status" value="1"/>
</dbReference>
<evidence type="ECO:0000256" key="1">
    <source>
        <dbReference type="ARBA" id="ARBA00010641"/>
    </source>
</evidence>
<feature type="domain" description="RNA polymerase sigma-70 region 2" evidence="5">
    <location>
        <begin position="20"/>
        <end position="85"/>
    </location>
</feature>
<keyword evidence="2" id="KW-0805">Transcription regulation</keyword>
<dbReference type="GO" id="GO:0003677">
    <property type="term" value="F:DNA binding"/>
    <property type="evidence" value="ECO:0007669"/>
    <property type="project" value="InterPro"/>
</dbReference>
<dbReference type="AlphaFoldDB" id="A0A264W0B9"/>
<comment type="similarity">
    <text evidence="1">Belongs to the sigma-70 factor family. ECF subfamily.</text>
</comment>
<evidence type="ECO:0000259" key="5">
    <source>
        <dbReference type="Pfam" id="PF04542"/>
    </source>
</evidence>
<dbReference type="OrthoDB" id="3472490at2"/>
<comment type="caution">
    <text evidence="7">The sequence shown here is derived from an EMBL/GenBank/DDBJ whole genome shotgun (WGS) entry which is preliminary data.</text>
</comment>
<accession>A0A264W0B9</accession>
<dbReference type="Gene3D" id="1.10.10.10">
    <property type="entry name" value="Winged helix-like DNA-binding domain superfamily/Winged helix DNA-binding domain"/>
    <property type="match status" value="1"/>
</dbReference>
<reference evidence="7 8" key="1">
    <citation type="submission" date="2017-07" db="EMBL/GenBank/DDBJ databases">
        <title>Tetzosporium hominis gen.nov. sp.nov.</title>
        <authorList>
            <person name="Tetz G."/>
            <person name="Tetz V."/>
        </authorList>
    </citation>
    <scope>NUCLEOTIDE SEQUENCE [LARGE SCALE GENOMIC DNA]</scope>
    <source>
        <strain evidence="7 8">VT-49</strain>
    </source>
</reference>
<keyword evidence="4" id="KW-0804">Transcription</keyword>
<dbReference type="InterPro" id="IPR013249">
    <property type="entry name" value="RNA_pol_sigma70_r4_t2"/>
</dbReference>
<protein>
    <submittedName>
        <fullName evidence="7">RNA polymerase subunit sigma</fullName>
    </submittedName>
</protein>
<name>A0A264W0B9_9BACL</name>
<dbReference type="EMBL" id="NOKQ01000310">
    <property type="protein sequence ID" value="OZS77032.1"/>
    <property type="molecule type" value="Genomic_DNA"/>
</dbReference>
<keyword evidence="3" id="KW-0731">Sigma factor</keyword>
<evidence type="ECO:0000259" key="6">
    <source>
        <dbReference type="Pfam" id="PF08281"/>
    </source>
</evidence>
<proteinExistence type="inferred from homology"/>
<dbReference type="InterPro" id="IPR036388">
    <property type="entry name" value="WH-like_DNA-bd_sf"/>
</dbReference>
<dbReference type="SUPFAM" id="SSF88946">
    <property type="entry name" value="Sigma2 domain of RNA polymerase sigma factors"/>
    <property type="match status" value="1"/>
</dbReference>
<dbReference type="PANTHER" id="PTHR43133:SF51">
    <property type="entry name" value="RNA POLYMERASE SIGMA FACTOR"/>
    <property type="match status" value="1"/>
</dbReference>
<dbReference type="Pfam" id="PF08281">
    <property type="entry name" value="Sigma70_r4_2"/>
    <property type="match status" value="1"/>
</dbReference>
<evidence type="ECO:0000256" key="2">
    <source>
        <dbReference type="ARBA" id="ARBA00023015"/>
    </source>
</evidence>
<feature type="domain" description="RNA polymerase sigma factor 70 region 4 type 2" evidence="6">
    <location>
        <begin position="117"/>
        <end position="167"/>
    </location>
</feature>
<dbReference type="GO" id="GO:0016987">
    <property type="term" value="F:sigma factor activity"/>
    <property type="evidence" value="ECO:0007669"/>
    <property type="project" value="UniProtKB-KW"/>
</dbReference>
<sequence>MTANLIEAAQQGDIDAYEQLIAHYGTTVERFAFQCGAKYHDVPDISQEVFIRLYRFLHQFNQERFTTWLYKVTLNATRDHYRKQGVERSKEQKVKEGVHLSHSTGSDYKILVDEQDRELHACIQSLDEKYRYPLVLYYFQDCSYNQIAEVLSLPLATVKIRIHRSKDLLRGLLEKGEVSSHGGA</sequence>
<dbReference type="PANTHER" id="PTHR43133">
    <property type="entry name" value="RNA POLYMERASE ECF-TYPE SIGMA FACTO"/>
    <property type="match status" value="1"/>
</dbReference>
<dbReference type="GO" id="GO:0006352">
    <property type="term" value="P:DNA-templated transcription initiation"/>
    <property type="evidence" value="ECO:0007669"/>
    <property type="project" value="InterPro"/>
</dbReference>
<gene>
    <name evidence="7" type="ORF">CF394_13880</name>
</gene>
<dbReference type="InterPro" id="IPR014284">
    <property type="entry name" value="RNA_pol_sigma-70_dom"/>
</dbReference>